<dbReference type="Proteomes" id="UP000249393">
    <property type="component" value="Unassembled WGS sequence"/>
</dbReference>
<name>A0A2W5UY35_9CAUL</name>
<organism evidence="8 9">
    <name type="scientific">Caulobacter segnis</name>
    <dbReference type="NCBI Taxonomy" id="88688"/>
    <lineage>
        <taxon>Bacteria</taxon>
        <taxon>Pseudomonadati</taxon>
        <taxon>Pseudomonadota</taxon>
        <taxon>Alphaproteobacteria</taxon>
        <taxon>Caulobacterales</taxon>
        <taxon>Caulobacteraceae</taxon>
        <taxon>Caulobacter</taxon>
    </lineage>
</organism>
<dbReference type="Pfam" id="PF00593">
    <property type="entry name" value="TonB_dep_Rec_b-barrel"/>
    <property type="match status" value="1"/>
</dbReference>
<comment type="subcellular location">
    <subcellularLocation>
        <location evidence="1 4">Cell outer membrane</location>
    </subcellularLocation>
</comment>
<dbReference type="PANTHER" id="PTHR40980">
    <property type="entry name" value="PLUG DOMAIN-CONTAINING PROTEIN"/>
    <property type="match status" value="1"/>
</dbReference>
<dbReference type="RefSeq" id="WP_304283120.1">
    <property type="nucleotide sequence ID" value="NZ_QFQZ01000132.1"/>
</dbReference>
<protein>
    <recommendedName>
        <fullName evidence="10">TonB-dependent receptor</fullName>
    </recommendedName>
</protein>
<sequence>MKSKPMPARARLYRGMLLLSAAVVLPAHALAQAAATQTASPQTADSVEEIVVTSARATQRNSIETKRAASVIVDGIVNDEIGALPDNSVADTLERITGVTADRFKGNANELSVRGLGPTLSFSTFNGREVSTAGPDRSVAFQQFPSELVNGVLVYKSQQADFLDGGIAGVIELKSIRPIDYGKRRLQMEVRGAYLPKDDDIRGRNGLGYRGNISYTDSFDTRLGKMGVSLGYQRLDQATPEDYYITNSAFVPCTTYAAAPGTATTNCSNATTAPAGATIGPRYFATSARTFQAKITDEVREAVIGAFQWKPTPNLDISLDGQYSTRKSGERRNQLALTEGLRGIQPLLVGDGGDYSAGALMRYSGNSNLEVQIENRQRNEKYIGGGGAIAWRGDRLTATGDLSYSQSHRTELQKATNMRSATRVAYTLDATQDEVPSITFTTFDINDPASFLLATPANNSNYARYRQVTDRFDKIGAVRADVTYELGDGFFQTVKFGGRLSDHRRTQDANNNADVNIPVAYDGRTPAQLVAAANANCRAPFSTGDFMSGKTNVKSWALFDNDCVFRTYTGRDSNPLPENAPGPEDSNIRERISTAYVMTTFRSQLGATPLSGNAGLRYVRTRVLSKGFRGEVTVVPSVGGAAATVVRTPGTPLQEISGKGGYEYLLPSVNVAFDLSDIVKLRLAGYKALSRSGIEDFNVGITPVADANGTTVEAVLANSTTGNPNLKPIRGWNLDASLEFYVNRDTSFAIATYYKWLKGAAFDAREPLPTTIIANGQPVTFNAIAPANDPETRNLYGIEFSGNHAFSYLPGLLSGFGVSGSLAITEADFEFADSSTVGPYVDPANLIGLSKYTGNGSIYWENEKLSLRASYRYRSNYFKPNSGSNRSVRGSGFLNLSASYDLTKQVQLKLQALNVTNTRDVMFKPGEDSITEVSENGPQIYFGVRMRF</sequence>
<dbReference type="Pfam" id="PF07715">
    <property type="entry name" value="Plug"/>
    <property type="match status" value="1"/>
</dbReference>
<evidence type="ECO:0000256" key="3">
    <source>
        <dbReference type="ARBA" id="ARBA00023237"/>
    </source>
</evidence>
<evidence type="ECO:0000256" key="5">
    <source>
        <dbReference type="SAM" id="SignalP"/>
    </source>
</evidence>
<keyword evidence="3" id="KW-0998">Cell outer membrane</keyword>
<feature type="signal peptide" evidence="5">
    <location>
        <begin position="1"/>
        <end position="29"/>
    </location>
</feature>
<feature type="chain" id="PRO_5015936425" description="TonB-dependent receptor" evidence="5">
    <location>
        <begin position="30"/>
        <end position="948"/>
    </location>
</feature>
<dbReference type="InterPro" id="IPR036942">
    <property type="entry name" value="Beta-barrel_TonB_sf"/>
</dbReference>
<keyword evidence="5" id="KW-0732">Signal</keyword>
<evidence type="ECO:0000313" key="9">
    <source>
        <dbReference type="Proteomes" id="UP000249393"/>
    </source>
</evidence>
<dbReference type="Gene3D" id="2.40.170.20">
    <property type="entry name" value="TonB-dependent receptor, beta-barrel domain"/>
    <property type="match status" value="1"/>
</dbReference>
<dbReference type="NCBIfam" id="TIGR01782">
    <property type="entry name" value="TonB-Xanth-Caul"/>
    <property type="match status" value="1"/>
</dbReference>
<dbReference type="Gene3D" id="2.170.130.10">
    <property type="entry name" value="TonB-dependent receptor, plug domain"/>
    <property type="match status" value="1"/>
</dbReference>
<reference evidence="8 9" key="1">
    <citation type="submission" date="2017-08" db="EMBL/GenBank/DDBJ databases">
        <title>Infants hospitalized years apart are colonized by the same room-sourced microbial strains.</title>
        <authorList>
            <person name="Brooks B."/>
            <person name="Olm M.R."/>
            <person name="Firek B.A."/>
            <person name="Baker R."/>
            <person name="Thomas B.C."/>
            <person name="Morowitz M.J."/>
            <person name="Banfield J.F."/>
        </authorList>
    </citation>
    <scope>NUCLEOTIDE SEQUENCE [LARGE SCALE GENOMIC DNA]</scope>
    <source>
        <strain evidence="8">S2_003_000_R2_4</strain>
    </source>
</reference>
<evidence type="ECO:0000256" key="1">
    <source>
        <dbReference type="ARBA" id="ARBA00004442"/>
    </source>
</evidence>
<dbReference type="InterPro" id="IPR012910">
    <property type="entry name" value="Plug_dom"/>
</dbReference>
<proteinExistence type="inferred from homology"/>
<comment type="similarity">
    <text evidence="4">Belongs to the TonB-dependent receptor family.</text>
</comment>
<dbReference type="InterPro" id="IPR010104">
    <property type="entry name" value="TonB_rcpt_bac"/>
</dbReference>
<evidence type="ECO:0000256" key="2">
    <source>
        <dbReference type="ARBA" id="ARBA00023136"/>
    </source>
</evidence>
<dbReference type="InterPro" id="IPR037066">
    <property type="entry name" value="Plug_dom_sf"/>
</dbReference>
<accession>A0A2W5UY35</accession>
<feature type="domain" description="TonB-dependent receptor plug" evidence="7">
    <location>
        <begin position="66"/>
        <end position="170"/>
    </location>
</feature>
<dbReference type="SUPFAM" id="SSF56935">
    <property type="entry name" value="Porins"/>
    <property type="match status" value="1"/>
</dbReference>
<evidence type="ECO:0000259" key="7">
    <source>
        <dbReference type="Pfam" id="PF07715"/>
    </source>
</evidence>
<dbReference type="PANTHER" id="PTHR40980:SF4">
    <property type="entry name" value="TONB-DEPENDENT RECEPTOR-LIKE BETA-BARREL DOMAIN-CONTAINING PROTEIN"/>
    <property type="match status" value="1"/>
</dbReference>
<dbReference type="InterPro" id="IPR000531">
    <property type="entry name" value="Beta-barrel_TonB"/>
</dbReference>
<evidence type="ECO:0000313" key="8">
    <source>
        <dbReference type="EMBL" id="PZR30493.1"/>
    </source>
</evidence>
<keyword evidence="2 4" id="KW-0472">Membrane</keyword>
<dbReference type="GO" id="GO:0009279">
    <property type="term" value="C:cell outer membrane"/>
    <property type="evidence" value="ECO:0007669"/>
    <property type="project" value="UniProtKB-SubCell"/>
</dbReference>
<dbReference type="AlphaFoldDB" id="A0A2W5UY35"/>
<evidence type="ECO:0000256" key="4">
    <source>
        <dbReference type="RuleBase" id="RU003357"/>
    </source>
</evidence>
<evidence type="ECO:0000259" key="6">
    <source>
        <dbReference type="Pfam" id="PF00593"/>
    </source>
</evidence>
<feature type="domain" description="TonB-dependent receptor-like beta-barrel" evidence="6">
    <location>
        <begin position="440"/>
        <end position="915"/>
    </location>
</feature>
<evidence type="ECO:0008006" key="10">
    <source>
        <dbReference type="Google" id="ProtNLM"/>
    </source>
</evidence>
<dbReference type="EMBL" id="QFQZ01000132">
    <property type="protein sequence ID" value="PZR30493.1"/>
    <property type="molecule type" value="Genomic_DNA"/>
</dbReference>
<keyword evidence="4" id="KW-0798">TonB box</keyword>
<gene>
    <name evidence="8" type="ORF">DI526_22355</name>
</gene>
<comment type="caution">
    <text evidence="8">The sequence shown here is derived from an EMBL/GenBank/DDBJ whole genome shotgun (WGS) entry which is preliminary data.</text>
</comment>